<evidence type="ECO:0000313" key="3">
    <source>
        <dbReference type="EMBL" id="EIE20584.1"/>
    </source>
</evidence>
<accession>I0YQB5</accession>
<keyword evidence="2" id="KW-0808">Transferase</keyword>
<dbReference type="GO" id="GO:0032981">
    <property type="term" value="P:mitochondrial respiratory chain complex I assembly"/>
    <property type="evidence" value="ECO:0007669"/>
    <property type="project" value="TreeGrafter"/>
</dbReference>
<dbReference type="EMBL" id="AGSI01000015">
    <property type="protein sequence ID" value="EIE20584.1"/>
    <property type="molecule type" value="Genomic_DNA"/>
</dbReference>
<evidence type="ECO:0000256" key="2">
    <source>
        <dbReference type="ARBA" id="ARBA00022679"/>
    </source>
</evidence>
<keyword evidence="4" id="KW-1185">Reference proteome</keyword>
<dbReference type="InterPro" id="IPR050602">
    <property type="entry name" value="Malonyl-ACP_OMT"/>
</dbReference>
<comment type="caution">
    <text evidence="3">The sequence shown here is derived from an EMBL/GenBank/DDBJ whole genome shotgun (WGS) entry which is preliminary data.</text>
</comment>
<name>I0YQB5_COCSC</name>
<reference evidence="3 4" key="1">
    <citation type="journal article" date="2012" name="Genome Biol.">
        <title>The genome of the polar eukaryotic microalga coccomyxa subellipsoidea reveals traits of cold adaptation.</title>
        <authorList>
            <person name="Blanc G."/>
            <person name="Agarkova I."/>
            <person name="Grimwood J."/>
            <person name="Kuo A."/>
            <person name="Brueggeman A."/>
            <person name="Dunigan D."/>
            <person name="Gurnon J."/>
            <person name="Ladunga I."/>
            <person name="Lindquist E."/>
            <person name="Lucas S."/>
            <person name="Pangilinan J."/>
            <person name="Proschold T."/>
            <person name="Salamov A."/>
            <person name="Schmutz J."/>
            <person name="Weeks D."/>
            <person name="Yamada T."/>
            <person name="Claverie J.M."/>
            <person name="Grigoriev I."/>
            <person name="Van Etten J."/>
            <person name="Lomsadze A."/>
            <person name="Borodovsky M."/>
        </authorList>
    </citation>
    <scope>NUCLEOTIDE SEQUENCE [LARGE SCALE GENOMIC DNA]</scope>
    <source>
        <strain evidence="3 4">C-169</strain>
    </source>
</reference>
<gene>
    <name evidence="3" type="ORF">COCSUDRAFT_18638</name>
</gene>
<dbReference type="GO" id="GO:0008168">
    <property type="term" value="F:methyltransferase activity"/>
    <property type="evidence" value="ECO:0007669"/>
    <property type="project" value="UniProtKB-KW"/>
</dbReference>
<dbReference type="Proteomes" id="UP000007264">
    <property type="component" value="Unassembled WGS sequence"/>
</dbReference>
<dbReference type="GO" id="GO:0032259">
    <property type="term" value="P:methylation"/>
    <property type="evidence" value="ECO:0007669"/>
    <property type="project" value="UniProtKB-KW"/>
</dbReference>
<dbReference type="RefSeq" id="XP_005645128.1">
    <property type="nucleotide sequence ID" value="XM_005645071.1"/>
</dbReference>
<protein>
    <recommendedName>
        <fullName evidence="5">S-adenosyl-L-methionine-dependent methyltransferase</fullName>
    </recommendedName>
</protein>
<dbReference type="KEGG" id="csl:COCSUDRAFT_18638"/>
<dbReference type="OrthoDB" id="16816at2759"/>
<dbReference type="GeneID" id="17038560"/>
<keyword evidence="1" id="KW-0489">Methyltransferase</keyword>
<evidence type="ECO:0000256" key="1">
    <source>
        <dbReference type="ARBA" id="ARBA00022603"/>
    </source>
</evidence>
<dbReference type="AlphaFoldDB" id="I0YQB5"/>
<evidence type="ECO:0008006" key="5">
    <source>
        <dbReference type="Google" id="ProtNLM"/>
    </source>
</evidence>
<organism evidence="3 4">
    <name type="scientific">Coccomyxa subellipsoidea (strain C-169)</name>
    <name type="common">Green microalga</name>
    <dbReference type="NCBI Taxonomy" id="574566"/>
    <lineage>
        <taxon>Eukaryota</taxon>
        <taxon>Viridiplantae</taxon>
        <taxon>Chlorophyta</taxon>
        <taxon>core chlorophytes</taxon>
        <taxon>Trebouxiophyceae</taxon>
        <taxon>Trebouxiophyceae incertae sedis</taxon>
        <taxon>Coccomyxaceae</taxon>
        <taxon>Coccomyxa</taxon>
        <taxon>Coccomyxa subellipsoidea</taxon>
    </lineage>
</organism>
<feature type="non-terminal residue" evidence="3">
    <location>
        <position position="1"/>
    </location>
</feature>
<sequence>LVSRELKRAHRDRAAWLQKNDDPLQIEVAEQLLDRLEDCKRTFPVVAVLGGCGGPVLQRLGGGRAGIEQVIYLDSSREMLSCVKQKQQGGASIPRTFYIQGDEEMLPLRRHSELRIAFALAEQEVEGGLSARISPLAQQVRDAGNLLTRAGFSIPSVDTDEITVQYSSTGDLYHHLRSMGESNAVRIRRPLVRQATAKRAAEIYAEKFGDENGSIPATYQVIYMTGWSPHDRQQQAMPRGSATKSFEDLQAMIEQQKKGE</sequence>
<dbReference type="GO" id="GO:0005739">
    <property type="term" value="C:mitochondrion"/>
    <property type="evidence" value="ECO:0007669"/>
    <property type="project" value="TreeGrafter"/>
</dbReference>
<proteinExistence type="predicted"/>
<dbReference type="PANTHER" id="PTHR13090">
    <property type="entry name" value="ARGININE-HYDROXYLASE NDUFAF5, MITOCHONDRIAL"/>
    <property type="match status" value="1"/>
</dbReference>
<dbReference type="PANTHER" id="PTHR13090:SF1">
    <property type="entry name" value="ARGININE-HYDROXYLASE NDUFAF5, MITOCHONDRIAL"/>
    <property type="match status" value="1"/>
</dbReference>
<dbReference type="eggNOG" id="KOG2940">
    <property type="taxonomic scope" value="Eukaryota"/>
</dbReference>
<dbReference type="STRING" id="574566.I0YQB5"/>
<evidence type="ECO:0000313" key="4">
    <source>
        <dbReference type="Proteomes" id="UP000007264"/>
    </source>
</evidence>